<dbReference type="PATRIC" id="fig|1121451.3.peg.1609"/>
<dbReference type="OrthoDB" id="5459846at2"/>
<evidence type="ECO:0000313" key="1">
    <source>
        <dbReference type="EMBL" id="CCO23641.1"/>
    </source>
</evidence>
<organism evidence="1 2">
    <name type="scientific">Maridesulfovibrio hydrothermalis AM13 = DSM 14728</name>
    <dbReference type="NCBI Taxonomy" id="1121451"/>
    <lineage>
        <taxon>Bacteria</taxon>
        <taxon>Pseudomonadati</taxon>
        <taxon>Thermodesulfobacteriota</taxon>
        <taxon>Desulfovibrionia</taxon>
        <taxon>Desulfovibrionales</taxon>
        <taxon>Desulfovibrionaceae</taxon>
        <taxon>Maridesulfovibrio</taxon>
    </lineage>
</organism>
<keyword evidence="2" id="KW-1185">Reference proteome</keyword>
<dbReference type="EMBL" id="FO203522">
    <property type="protein sequence ID" value="CCO23641.1"/>
    <property type="molecule type" value="Genomic_DNA"/>
</dbReference>
<dbReference type="Proteomes" id="UP000010808">
    <property type="component" value="Chromosome"/>
</dbReference>
<dbReference type="AlphaFoldDB" id="L0RDK1"/>
<reference evidence="1 2" key="1">
    <citation type="submission" date="2012-10" db="EMBL/GenBank/DDBJ databases">
        <authorList>
            <person name="Genoscope - CEA"/>
        </authorList>
    </citation>
    <scope>NUCLEOTIDE SEQUENCE [LARGE SCALE GENOMIC DNA]</scope>
    <source>
        <strain evidence="2">AM13 / DSM 14728</strain>
    </source>
</reference>
<dbReference type="KEGG" id="dhy:DESAM_21364"/>
<dbReference type="RefSeq" id="WP_015336244.1">
    <property type="nucleotide sequence ID" value="NC_020055.1"/>
</dbReference>
<evidence type="ECO:0000313" key="2">
    <source>
        <dbReference type="Proteomes" id="UP000010808"/>
    </source>
</evidence>
<protein>
    <submittedName>
        <fullName evidence="1">Uncharacterized protein</fullName>
    </submittedName>
</protein>
<proteinExistence type="predicted"/>
<dbReference type="STRING" id="1121451.DESAM_21364"/>
<dbReference type="HOGENOM" id="CLU_2092825_0_0_7"/>
<sequence length="118" mass="13178">MKKKLIEVGNLESFLCPDSSMFYVDSTIILTPGAKDELGRRKISIARVADAEAAVREQKDQAFSECRDAGDCVKAERDECENLVMGIAVMLKEEYGISDIAQLKEMSFQLAEIVRENI</sequence>
<accession>L0RDK1</accession>
<dbReference type="eggNOG" id="ENOG502ZI94">
    <property type="taxonomic scope" value="Bacteria"/>
</dbReference>
<name>L0RDK1_9BACT</name>
<gene>
    <name evidence="1" type="ORF">DESAM_21364</name>
</gene>